<keyword evidence="3" id="KW-0378">Hydrolase</keyword>
<reference evidence="7" key="2">
    <citation type="submission" date="2022-10" db="EMBL/GenBank/DDBJ databases">
        <authorList>
            <consortium name="ENA_rothamsted_submissions"/>
            <consortium name="culmorum"/>
            <person name="King R."/>
        </authorList>
    </citation>
    <scope>NUCLEOTIDE SEQUENCE</scope>
</reference>
<feature type="compositionally biased region" description="Basic and acidic residues" evidence="5">
    <location>
        <begin position="861"/>
        <end position="886"/>
    </location>
</feature>
<dbReference type="PANTHER" id="PTHR46468:SF1">
    <property type="entry name" value="SENTRIN-SPECIFIC PROTEASE 8"/>
    <property type="match status" value="1"/>
</dbReference>
<keyword evidence="8" id="KW-1185">Reference proteome</keyword>
<evidence type="ECO:0000256" key="2">
    <source>
        <dbReference type="ARBA" id="ARBA00022670"/>
    </source>
</evidence>
<dbReference type="SUPFAM" id="SSF54001">
    <property type="entry name" value="Cysteine proteinases"/>
    <property type="match status" value="1"/>
</dbReference>
<feature type="region of interest" description="Disordered" evidence="5">
    <location>
        <begin position="861"/>
        <end position="962"/>
    </location>
</feature>
<dbReference type="PANTHER" id="PTHR46468">
    <property type="entry name" value="SENTRIN-SPECIFIC PROTEASE 8"/>
    <property type="match status" value="1"/>
</dbReference>
<evidence type="ECO:0000313" key="8">
    <source>
        <dbReference type="Proteomes" id="UP001153714"/>
    </source>
</evidence>
<keyword evidence="2" id="KW-0645">Protease</keyword>
<dbReference type="GO" id="GO:0019784">
    <property type="term" value="F:deNEDDylase activity"/>
    <property type="evidence" value="ECO:0007669"/>
    <property type="project" value="InterPro"/>
</dbReference>
<evidence type="ECO:0000256" key="5">
    <source>
        <dbReference type="SAM" id="MobiDB-lite"/>
    </source>
</evidence>
<name>A0A9N9WF40_9NEOP</name>
<feature type="compositionally biased region" description="Low complexity" evidence="5">
    <location>
        <begin position="919"/>
        <end position="932"/>
    </location>
</feature>
<proteinExistence type="inferred from homology"/>
<dbReference type="InterPro" id="IPR044613">
    <property type="entry name" value="Nep1/2-like"/>
</dbReference>
<organism evidence="7 8">
    <name type="scientific">Diatraea saccharalis</name>
    <name type="common">sugarcane borer</name>
    <dbReference type="NCBI Taxonomy" id="40085"/>
    <lineage>
        <taxon>Eukaryota</taxon>
        <taxon>Metazoa</taxon>
        <taxon>Ecdysozoa</taxon>
        <taxon>Arthropoda</taxon>
        <taxon>Hexapoda</taxon>
        <taxon>Insecta</taxon>
        <taxon>Pterygota</taxon>
        <taxon>Neoptera</taxon>
        <taxon>Endopterygota</taxon>
        <taxon>Lepidoptera</taxon>
        <taxon>Glossata</taxon>
        <taxon>Ditrysia</taxon>
        <taxon>Pyraloidea</taxon>
        <taxon>Crambidae</taxon>
        <taxon>Crambinae</taxon>
        <taxon>Diatraea</taxon>
    </lineage>
</organism>
<dbReference type="InterPro" id="IPR038765">
    <property type="entry name" value="Papain-like_cys_pep_sf"/>
</dbReference>
<evidence type="ECO:0000256" key="1">
    <source>
        <dbReference type="ARBA" id="ARBA00005234"/>
    </source>
</evidence>
<dbReference type="OrthoDB" id="6617931at2759"/>
<feature type="domain" description="Ubiquitin-like protease family profile" evidence="6">
    <location>
        <begin position="1055"/>
        <end position="1215"/>
    </location>
</feature>
<dbReference type="EMBL" id="OU893353">
    <property type="protein sequence ID" value="CAG9790408.1"/>
    <property type="molecule type" value="Genomic_DNA"/>
</dbReference>
<evidence type="ECO:0000259" key="6">
    <source>
        <dbReference type="PROSITE" id="PS50600"/>
    </source>
</evidence>
<dbReference type="GO" id="GO:0008234">
    <property type="term" value="F:cysteine-type peptidase activity"/>
    <property type="evidence" value="ECO:0007669"/>
    <property type="project" value="UniProtKB-KW"/>
</dbReference>
<keyword evidence="4" id="KW-0788">Thiol protease</keyword>
<sequence length="1344" mass="156729">MISKIFFTNEALANAITAEIGMSNFFSIAHQLNDLLKYSYKSEHGFWSNIVKRIFPSIRLQSTMLKRRRQCYYRLRKYFKPIQSIISSQISPRLNGSCVVLENSNENDKNSLDNQLLCTEPLTGPNPNELYSPCLTINHNNNEDIPVFNSNESFSISKDNSSVSDCRNCSFSKTNDEELSVFSKNSMTVDHMPVINNDALSSFTGSNNSIYQCDNYHLLLNKNRIELSSPVVQKKLNTTNDNFEELNISAYNKIETSINNIEPPEFCVNRCSSTENEVNTDHNGIASTPLILSAIFWKKYWTGGISLKKGWTDEFNDEFNKIYQACVLSFKWHKCKEISKKSNVFFQAVANCKHTTCVDNFTFISNQPIKPFRDLQIQVFRDKPIYHDNEVHRRFIKGCRREIIKKELKTLWPIEKKFSMLNEVTDDILGSGNMNNALTLSLLQKMSSEERWSSKLSKKFTDALVQLEEKFEQEWKGKFLNNFIQNVSLKPFFVILFTEKQLRILLNEKDRTFCYLDATGSLIKKPKDDCKRIFYYSLILRGDEKNERSPFPVAEFISAAHSVPYITFFLSTVCLVLKKLSSRSPIINKIETDFSMALLQATSQAVNKLALIEYVNTIFNKFTRIQSMTILHICSSHMIKTFSRKIKTFGIKRKSKVYEVSMRLAANLIHCQSKEQAGEIFKTVIMLFSTFLCKEKLADFLDKIMSDESFDHSLLEDKHTNQNIDDASVINVNDYDSDEENKDFENNFQKDSLYYKYFEQIYNSICDTADKKEEINEYYYPEIVKYILNKWLPLFPLWSAVLIQQCDILRDSNAAVENWHKIMKSYIYGREQNMAIQRFIHRQAELLTARIRDRKFSLKTERQKNNVKKQIDERSEEKWKGKETSKRGKNFHFYQSRLPNKKIKRDLSKYSQNTEKVPSPESDSDSSNSNNERSTYYDKTPTSSNKDMNDAIDNKPDLQKQNMNEDVVKLSSSLDQKMSVNFDNQPICQNEEINNNSKKLLIPQNHEINVKFNQSFDSKLPQNNEDVDELKNYFFSPSNNYPENFPNIRNNVNKYVIEPNDFFTLHKHKWLSDNIINGFASIYANKAVKENKNIMFVDTLSTSGILHRNVSRGFNKWLVDNEFAKYNIWLLPFNLNAMHWVLVVVDFERQNIVLIDSAHNCLQHDEITAILEWLTSTHKYQNTNKDWKFYAPKDIPNQRDGYSCGVHVCLWIYVICTGIPLSFDEIDARKARARIATHLAETTQVEPRINHERITEEMLKNMIYSTGKAIAINIPKEEEDSYEGKWRRLSNKKSINKKFMKLKKDNKNLKTMEDDDVGIRAKVSIRILITIATFIKKEKNKNIQ</sequence>
<feature type="compositionally biased region" description="Basic and acidic residues" evidence="5">
    <location>
        <begin position="947"/>
        <end position="958"/>
    </location>
</feature>
<reference evidence="7" key="1">
    <citation type="submission" date="2021-12" db="EMBL/GenBank/DDBJ databases">
        <authorList>
            <person name="King R."/>
        </authorList>
    </citation>
    <scope>NUCLEOTIDE SEQUENCE</scope>
</reference>
<dbReference type="PROSITE" id="PS50600">
    <property type="entry name" value="ULP_PROTEASE"/>
    <property type="match status" value="1"/>
</dbReference>
<dbReference type="GO" id="GO:0000338">
    <property type="term" value="P:protein deneddylation"/>
    <property type="evidence" value="ECO:0007669"/>
    <property type="project" value="TreeGrafter"/>
</dbReference>
<accession>A0A9N9WF40</accession>
<dbReference type="Gene3D" id="3.40.395.10">
    <property type="entry name" value="Adenoviral Proteinase, Chain A"/>
    <property type="match status" value="1"/>
</dbReference>
<evidence type="ECO:0000313" key="7">
    <source>
        <dbReference type="EMBL" id="CAG9790408.1"/>
    </source>
</evidence>
<evidence type="ECO:0000256" key="3">
    <source>
        <dbReference type="ARBA" id="ARBA00022801"/>
    </source>
</evidence>
<evidence type="ECO:0000256" key="4">
    <source>
        <dbReference type="ARBA" id="ARBA00022807"/>
    </source>
</evidence>
<dbReference type="InterPro" id="IPR003653">
    <property type="entry name" value="Peptidase_C48_C"/>
</dbReference>
<dbReference type="Pfam" id="PF02902">
    <property type="entry name" value="Peptidase_C48"/>
    <property type="match status" value="1"/>
</dbReference>
<comment type="similarity">
    <text evidence="1">Belongs to the peptidase C48 family.</text>
</comment>
<protein>
    <recommendedName>
        <fullName evidence="6">Ubiquitin-like protease family profile domain-containing protein</fullName>
    </recommendedName>
</protein>
<dbReference type="Proteomes" id="UP001153714">
    <property type="component" value="Chromosome 22"/>
</dbReference>
<dbReference type="GO" id="GO:0006508">
    <property type="term" value="P:proteolysis"/>
    <property type="evidence" value="ECO:0007669"/>
    <property type="project" value="UniProtKB-KW"/>
</dbReference>
<gene>
    <name evidence="7" type="ORF">DIATSA_LOCUS8076</name>
</gene>